<gene>
    <name evidence="2" type="ORF">H6G24_33505</name>
</gene>
<comment type="caution">
    <text evidence="2">The sequence shown here is derived from an EMBL/GenBank/DDBJ whole genome shotgun (WGS) entry which is preliminary data.</text>
</comment>
<organism evidence="2 3">
    <name type="scientific">Calothrix parietina FACHB-288</name>
    <dbReference type="NCBI Taxonomy" id="2692896"/>
    <lineage>
        <taxon>Bacteria</taxon>
        <taxon>Bacillati</taxon>
        <taxon>Cyanobacteriota</taxon>
        <taxon>Cyanophyceae</taxon>
        <taxon>Nostocales</taxon>
        <taxon>Calotrichaceae</taxon>
        <taxon>Calothrix</taxon>
    </lineage>
</organism>
<reference evidence="2 3" key="1">
    <citation type="journal article" date="2020" name="ISME J.">
        <title>Comparative genomics reveals insights into cyanobacterial evolution and habitat adaptation.</title>
        <authorList>
            <person name="Chen M.Y."/>
            <person name="Teng W.K."/>
            <person name="Zhao L."/>
            <person name="Hu C.X."/>
            <person name="Zhou Y.K."/>
            <person name="Han B.P."/>
            <person name="Song L.R."/>
            <person name="Shu W.S."/>
        </authorList>
    </citation>
    <scope>NUCLEOTIDE SEQUENCE [LARGE SCALE GENOMIC DNA]</scope>
    <source>
        <strain evidence="2 3">FACHB-288</strain>
    </source>
</reference>
<evidence type="ECO:0000256" key="1">
    <source>
        <dbReference type="SAM" id="Coils"/>
    </source>
</evidence>
<proteinExistence type="predicted"/>
<sequence>MFPMFPFWGNSCCGSEPISHKANLERKLKFLTWIRDDLESRLAAVNASIDTIRQQIERSDTAA</sequence>
<dbReference type="RefSeq" id="WP_096642630.1">
    <property type="nucleotide sequence ID" value="NZ_CAWPNO010000122.1"/>
</dbReference>
<dbReference type="EMBL" id="JACJQH010000084">
    <property type="protein sequence ID" value="MBD2200327.1"/>
    <property type="molecule type" value="Genomic_DNA"/>
</dbReference>
<protein>
    <submittedName>
        <fullName evidence="2">Uncharacterized protein</fullName>
    </submittedName>
</protein>
<evidence type="ECO:0000313" key="3">
    <source>
        <dbReference type="Proteomes" id="UP000658514"/>
    </source>
</evidence>
<name>A0ABR8AJY6_9CYAN</name>
<accession>A0ABR8AJY6</accession>
<keyword evidence="1" id="KW-0175">Coiled coil</keyword>
<evidence type="ECO:0000313" key="2">
    <source>
        <dbReference type="EMBL" id="MBD2200327.1"/>
    </source>
</evidence>
<feature type="coiled-coil region" evidence="1">
    <location>
        <begin position="21"/>
        <end position="55"/>
    </location>
</feature>
<dbReference type="Proteomes" id="UP000658514">
    <property type="component" value="Unassembled WGS sequence"/>
</dbReference>
<keyword evidence="3" id="KW-1185">Reference proteome</keyword>